<keyword evidence="13" id="KW-1185">Reference proteome</keyword>
<proteinExistence type="inferred from homology"/>
<keyword evidence="4" id="KW-0067">ATP-binding</keyword>
<dbReference type="Proteomes" id="UP001174691">
    <property type="component" value="Unassembled WGS sequence"/>
</dbReference>
<dbReference type="Pfam" id="PF00488">
    <property type="entry name" value="MutS_V"/>
    <property type="match status" value="1"/>
</dbReference>
<dbReference type="InterPro" id="IPR011184">
    <property type="entry name" value="DNA_mismatch_repair_Msh2"/>
</dbReference>
<evidence type="ECO:0000313" key="13">
    <source>
        <dbReference type="Proteomes" id="UP001174691"/>
    </source>
</evidence>
<dbReference type="AlphaFoldDB" id="A0AA38W0D0"/>
<evidence type="ECO:0000256" key="3">
    <source>
        <dbReference type="ARBA" id="ARBA00022741"/>
    </source>
</evidence>
<dbReference type="GO" id="GO:0006298">
    <property type="term" value="P:mismatch repair"/>
    <property type="evidence" value="ECO:0007669"/>
    <property type="project" value="InterPro"/>
</dbReference>
<evidence type="ECO:0000259" key="11">
    <source>
        <dbReference type="PROSITE" id="PS00486"/>
    </source>
</evidence>
<dbReference type="Gene3D" id="1.10.1420.10">
    <property type="match status" value="2"/>
</dbReference>
<dbReference type="Gene3D" id="3.40.50.300">
    <property type="entry name" value="P-loop containing nucleotide triphosphate hydrolases"/>
    <property type="match status" value="1"/>
</dbReference>
<evidence type="ECO:0000256" key="4">
    <source>
        <dbReference type="ARBA" id="ARBA00022840"/>
    </source>
</evidence>
<dbReference type="PANTHER" id="PTHR11361:SF21">
    <property type="entry name" value="MUTS PROTEIN HOMOLOG 4"/>
    <property type="match status" value="1"/>
</dbReference>
<dbReference type="InterPro" id="IPR007696">
    <property type="entry name" value="DNA_mismatch_repair_MutS_core"/>
</dbReference>
<dbReference type="InterPro" id="IPR036678">
    <property type="entry name" value="MutS_con_dom_sf"/>
</dbReference>
<feature type="compositionally biased region" description="Polar residues" evidence="10">
    <location>
        <begin position="75"/>
        <end position="91"/>
    </location>
</feature>
<dbReference type="InterPro" id="IPR000432">
    <property type="entry name" value="DNA_mismatch_repair_MutS_C"/>
</dbReference>
<name>A0AA38W0D0_9PEZI</name>
<feature type="region of interest" description="Disordered" evidence="10">
    <location>
        <begin position="867"/>
        <end position="899"/>
    </location>
</feature>
<evidence type="ECO:0000256" key="10">
    <source>
        <dbReference type="SAM" id="MobiDB-lite"/>
    </source>
</evidence>
<dbReference type="FunFam" id="3.40.50.300:FF:000870">
    <property type="entry name" value="MutS protein homolog 4"/>
    <property type="match status" value="1"/>
</dbReference>
<reference evidence="12" key="1">
    <citation type="submission" date="2022-07" db="EMBL/GenBank/DDBJ databases">
        <title>Fungi with potential for degradation of polypropylene.</title>
        <authorList>
            <person name="Gostincar C."/>
        </authorList>
    </citation>
    <scope>NUCLEOTIDE SEQUENCE</scope>
    <source>
        <strain evidence="12">EXF-13287</strain>
    </source>
</reference>
<dbReference type="PANTHER" id="PTHR11361">
    <property type="entry name" value="DNA MISMATCH REPAIR PROTEIN MUTS FAMILY MEMBER"/>
    <property type="match status" value="1"/>
</dbReference>
<dbReference type="PROSITE" id="PS00486">
    <property type="entry name" value="DNA_MISMATCH_REPAIR_2"/>
    <property type="match status" value="1"/>
</dbReference>
<dbReference type="PIRSF" id="PIRSF005813">
    <property type="entry name" value="MSH2"/>
    <property type="match status" value="1"/>
</dbReference>
<dbReference type="InterPro" id="IPR045076">
    <property type="entry name" value="MutS"/>
</dbReference>
<keyword evidence="3" id="KW-0547">Nucleotide-binding</keyword>
<sequence>MAGPGMAISSTALGQPRAALPPTSSNCRGRSYTTSSYTGSGPNKRSRSNSTSYTTTGTSYRSTTSNSRNKRVATPAQSTISGRKSRCTSSIGGSENHEIVCAITEARGVTPSVGIVFVNVSTGEANLSQICDTQFYIRTLHQITVYDPSRILLVSTTCPPNPASTLYSMICEAFPGTALQPLDRKYWSEQTGLDYLQNLAFRDDVEATKVAIEGNFYATCAFSAAMRFLDAEFSIRFAPHSLRIKYQSPEATMMIDLSAIASLELIQNLHHVKSKECLFGFFNQALTPMGSRMLRANILQPFTKPEDINPRYDALAELTTHEDMFHEVRKALHGFDDVEKLLTKLVLLPVQGSIYHSEQAINNILIVKKFVTSVAPVFESLLPAQCLLLEQIRNTCRPEVTQPIIGLINTVIDENATFVKAPLELRHQRTYSVKSNISGLLDVARKTYREGTEDLYEYVTELNTRLDVAGETKYDNTRKFFLRFRAADFEHRPMPDEFINRLRKKDFIECQTLRIVQLNQRISDSALDVVSQSDKVVSELLVEVRRFAPEMFKICESIALLDVLAAFSQIVTTREYVRPRLDGRMAIKAARHPILEGASSTAFIPNDYYATEQYRFQILTGCNMSGKSTYIRTAALMQVMAQIGCFVPAEYACFPIIHNLFSRTSTDDSIEANMSTFSVEMREMAFILRNINGKSLAIIDELGRGTSTRDGLAIAIAMAEALVQSGAFVFFATHFTDLAKILADRPGVLNRHLATETTLTDDNVPKMTMLYKLESGPVKEEGYGVTLAGAVGFPDHFLEVAEQVSSALREQAEAKKRSSGARKIVLKRKLILNLHEALQIAYSSEMDDGALAAYLRRLQGEFIQRMEENEAPEVETSEDDAEDAGDGRVIEVVSDSGSE</sequence>
<dbReference type="SUPFAM" id="SSF53150">
    <property type="entry name" value="DNA repair protein MutS, domain II"/>
    <property type="match status" value="1"/>
</dbReference>
<organism evidence="12 13">
    <name type="scientific">Coniochaeta hoffmannii</name>
    <dbReference type="NCBI Taxonomy" id="91930"/>
    <lineage>
        <taxon>Eukaryota</taxon>
        <taxon>Fungi</taxon>
        <taxon>Dikarya</taxon>
        <taxon>Ascomycota</taxon>
        <taxon>Pezizomycotina</taxon>
        <taxon>Sordariomycetes</taxon>
        <taxon>Sordariomycetidae</taxon>
        <taxon>Coniochaetales</taxon>
        <taxon>Coniochaetaceae</taxon>
        <taxon>Coniochaeta</taxon>
    </lineage>
</organism>
<dbReference type="Pfam" id="PF05192">
    <property type="entry name" value="MutS_III"/>
    <property type="match status" value="1"/>
</dbReference>
<evidence type="ECO:0000256" key="8">
    <source>
        <dbReference type="ARBA" id="ARBA00029792"/>
    </source>
</evidence>
<feature type="domain" description="DNA mismatch repair proteins mutS family" evidence="11">
    <location>
        <begin position="695"/>
        <end position="711"/>
    </location>
</feature>
<evidence type="ECO:0000256" key="2">
    <source>
        <dbReference type="ARBA" id="ARBA00022151"/>
    </source>
</evidence>
<evidence type="ECO:0000256" key="5">
    <source>
        <dbReference type="ARBA" id="ARBA00023125"/>
    </source>
</evidence>
<dbReference type="EMBL" id="JANBVN010000009">
    <property type="protein sequence ID" value="KAJ9164764.1"/>
    <property type="molecule type" value="Genomic_DNA"/>
</dbReference>
<evidence type="ECO:0000313" key="12">
    <source>
        <dbReference type="EMBL" id="KAJ9164764.1"/>
    </source>
</evidence>
<evidence type="ECO:0000256" key="6">
    <source>
        <dbReference type="ARBA" id="ARBA00023254"/>
    </source>
</evidence>
<dbReference type="SMART" id="SM00534">
    <property type="entry name" value="MUTSac"/>
    <property type="match status" value="1"/>
</dbReference>
<dbReference type="InterPro" id="IPR036187">
    <property type="entry name" value="DNA_mismatch_repair_MutS_sf"/>
</dbReference>
<dbReference type="SMART" id="SM00533">
    <property type="entry name" value="MUTSd"/>
    <property type="match status" value="1"/>
</dbReference>
<feature type="region of interest" description="Disordered" evidence="10">
    <location>
        <begin position="1"/>
        <end position="91"/>
    </location>
</feature>
<dbReference type="GO" id="GO:0140664">
    <property type="term" value="F:ATP-dependent DNA damage sensor activity"/>
    <property type="evidence" value="ECO:0007669"/>
    <property type="project" value="InterPro"/>
</dbReference>
<dbReference type="GO" id="GO:0005634">
    <property type="term" value="C:nucleus"/>
    <property type="evidence" value="ECO:0007669"/>
    <property type="project" value="TreeGrafter"/>
</dbReference>
<keyword evidence="5" id="KW-0238">DNA-binding</keyword>
<dbReference type="InterPro" id="IPR027417">
    <property type="entry name" value="P-loop_NTPase"/>
</dbReference>
<accession>A0AA38W0D0</accession>
<dbReference type="GO" id="GO:0005524">
    <property type="term" value="F:ATP binding"/>
    <property type="evidence" value="ECO:0007669"/>
    <property type="project" value="UniProtKB-KW"/>
</dbReference>
<gene>
    <name evidence="12" type="ORF">NKR19_g1028</name>
</gene>
<evidence type="ECO:0000256" key="9">
    <source>
        <dbReference type="ARBA" id="ARBA00073774"/>
    </source>
</evidence>
<dbReference type="SUPFAM" id="SSF52540">
    <property type="entry name" value="P-loop containing nucleoside triphosphate hydrolases"/>
    <property type="match status" value="1"/>
</dbReference>
<dbReference type="SUPFAM" id="SSF48334">
    <property type="entry name" value="DNA repair protein MutS, domain III"/>
    <property type="match status" value="1"/>
</dbReference>
<feature type="compositionally biased region" description="Acidic residues" evidence="10">
    <location>
        <begin position="869"/>
        <end position="884"/>
    </location>
</feature>
<feature type="compositionally biased region" description="Low complexity" evidence="10">
    <location>
        <begin position="28"/>
        <end position="67"/>
    </location>
</feature>
<keyword evidence="6" id="KW-0469">Meiosis</keyword>
<comment type="subunit">
    <text evidence="7">Heterodimer consisting of MSH2-MSH3 (MutS beta). Forms a ternary complex with MutL alpha (MLH1-PMS1).</text>
</comment>
<dbReference type="Gene3D" id="3.30.420.110">
    <property type="entry name" value="MutS, connector domain"/>
    <property type="match status" value="1"/>
</dbReference>
<comment type="similarity">
    <text evidence="1">Belongs to the DNA mismatch repair MutS family. MSH3 subfamily.</text>
</comment>
<comment type="caution">
    <text evidence="12">The sequence shown here is derived from an EMBL/GenBank/DDBJ whole genome shotgun (WGS) entry which is preliminary data.</text>
</comment>
<protein>
    <recommendedName>
        <fullName evidence="2 9">DNA mismatch repair protein MSH3</fullName>
    </recommendedName>
    <alternativeName>
        <fullName evidence="2 9">DNA mismatch repair protein MSH3</fullName>
    </alternativeName>
    <alternativeName>
        <fullName evidence="8">MutS protein homolog 3</fullName>
    </alternativeName>
</protein>
<evidence type="ECO:0000256" key="1">
    <source>
        <dbReference type="ARBA" id="ARBA00007094"/>
    </source>
</evidence>
<dbReference type="GO" id="GO:0030983">
    <property type="term" value="F:mismatched DNA binding"/>
    <property type="evidence" value="ECO:0007669"/>
    <property type="project" value="InterPro"/>
</dbReference>
<evidence type="ECO:0000256" key="7">
    <source>
        <dbReference type="ARBA" id="ARBA00025902"/>
    </source>
</evidence>
<dbReference type="GO" id="GO:0007131">
    <property type="term" value="P:reciprocal meiotic recombination"/>
    <property type="evidence" value="ECO:0007669"/>
    <property type="project" value="TreeGrafter"/>
</dbReference>